<name>A0A410PT84_9FIRM</name>
<dbReference type="SUPFAM" id="SSF46894">
    <property type="entry name" value="C-terminal effector domain of the bipartite response regulators"/>
    <property type="match status" value="1"/>
</dbReference>
<dbReference type="OrthoDB" id="142950at2"/>
<dbReference type="Proteomes" id="UP000287601">
    <property type="component" value="Chromosome"/>
</dbReference>
<dbReference type="SUPFAM" id="SSF48452">
    <property type="entry name" value="TPR-like"/>
    <property type="match status" value="1"/>
</dbReference>
<dbReference type="GO" id="GO:0003677">
    <property type="term" value="F:DNA binding"/>
    <property type="evidence" value="ECO:0007669"/>
    <property type="project" value="InterPro"/>
</dbReference>
<proteinExistence type="predicted"/>
<dbReference type="Gene3D" id="1.25.40.10">
    <property type="entry name" value="Tetratricopeptide repeat domain"/>
    <property type="match status" value="1"/>
</dbReference>
<evidence type="ECO:0000313" key="3">
    <source>
        <dbReference type="Proteomes" id="UP000287601"/>
    </source>
</evidence>
<dbReference type="InterPro" id="IPR005158">
    <property type="entry name" value="BTAD"/>
</dbReference>
<dbReference type="AlphaFoldDB" id="A0A410PT84"/>
<dbReference type="KEGG" id="amij:EQM06_02140"/>
<dbReference type="Gene3D" id="1.10.10.10">
    <property type="entry name" value="Winged helix-like DNA-binding domain superfamily/Winged helix DNA-binding domain"/>
    <property type="match status" value="1"/>
</dbReference>
<keyword evidence="3" id="KW-1185">Reference proteome</keyword>
<dbReference type="InterPro" id="IPR051677">
    <property type="entry name" value="AfsR-DnrI-RedD_regulator"/>
</dbReference>
<protein>
    <recommendedName>
        <fullName evidence="1">Bacterial transcriptional activator domain-containing protein</fullName>
    </recommendedName>
</protein>
<dbReference type="EMBL" id="CP035281">
    <property type="protein sequence ID" value="QAT42124.1"/>
    <property type="molecule type" value="Genomic_DNA"/>
</dbReference>
<gene>
    <name evidence="2" type="ORF">EQM06_02140</name>
</gene>
<dbReference type="InterPro" id="IPR011990">
    <property type="entry name" value="TPR-like_helical_dom_sf"/>
</dbReference>
<organism evidence="2 3">
    <name type="scientific">Aminipila luticellarii</name>
    <dbReference type="NCBI Taxonomy" id="2507160"/>
    <lineage>
        <taxon>Bacteria</taxon>
        <taxon>Bacillati</taxon>
        <taxon>Bacillota</taxon>
        <taxon>Clostridia</taxon>
        <taxon>Peptostreptococcales</taxon>
        <taxon>Anaerovoracaceae</taxon>
        <taxon>Aminipila</taxon>
    </lineage>
</organism>
<reference evidence="2 3" key="1">
    <citation type="submission" date="2019-01" db="EMBL/GenBank/DDBJ databases">
        <title>Draft genomes of a novel of Aminipila strains.</title>
        <authorList>
            <person name="Ma S."/>
        </authorList>
    </citation>
    <scope>NUCLEOTIDE SEQUENCE [LARGE SCALE GENOMIC DNA]</scope>
    <source>
        <strain evidence="3">JN-39</strain>
    </source>
</reference>
<dbReference type="Pfam" id="PF03704">
    <property type="entry name" value="BTAD"/>
    <property type="match status" value="1"/>
</dbReference>
<dbReference type="InterPro" id="IPR036388">
    <property type="entry name" value="WH-like_DNA-bd_sf"/>
</dbReference>
<sequence>MMEKIVPINKQLKIYMLGRFALEYEGKVILEDEGRIHKVWTLLGYLIANHNRKLGMQELPELLCHDDRSNDPSKAVKNLVYRLRCVLSDSGLPKENYILQTGGTYSWNNGLDCTIDTEEFTEAYNKAKKVSYDPEKAEEYYLKAISLYKGKFLPHAAYDEWAVNSTTYYHRLFIDSVISLYELLEKKEAYETMLPVCEKAINIDAYDEDIHRIYIHCLTRTGRHKEALSAYEAITNRLYDEMGVNPSKELRDLYRDIIKTLKSVETDLITIKEDLNEGGRAEYSYFCEYQIFKDIYRFIARRVNRTGESIFIMLCTLTDANGEIPSKEYLAEAMDALKNSIGKSLRKCDLFSRYSHSQFVVMLPDLSYENGCKVGKRIEGAYKRNKVGRTVTMHYKLQPLDPKQF</sequence>
<evidence type="ECO:0000259" key="1">
    <source>
        <dbReference type="SMART" id="SM01043"/>
    </source>
</evidence>
<feature type="domain" description="Bacterial transcriptional activator" evidence="1">
    <location>
        <begin position="115"/>
        <end position="258"/>
    </location>
</feature>
<dbReference type="InterPro" id="IPR016032">
    <property type="entry name" value="Sig_transdc_resp-reg_C-effctor"/>
</dbReference>
<accession>A0A410PT84</accession>
<dbReference type="GO" id="GO:0006355">
    <property type="term" value="P:regulation of DNA-templated transcription"/>
    <property type="evidence" value="ECO:0007669"/>
    <property type="project" value="InterPro"/>
</dbReference>
<dbReference type="SMART" id="SM01043">
    <property type="entry name" value="BTAD"/>
    <property type="match status" value="1"/>
</dbReference>
<evidence type="ECO:0000313" key="2">
    <source>
        <dbReference type="EMBL" id="QAT42124.1"/>
    </source>
</evidence>
<dbReference type="RefSeq" id="WP_128744778.1">
    <property type="nucleotide sequence ID" value="NZ_CP035281.1"/>
</dbReference>
<dbReference type="PANTHER" id="PTHR35807">
    <property type="entry name" value="TRANSCRIPTIONAL REGULATOR REDD-RELATED"/>
    <property type="match status" value="1"/>
</dbReference>